<name>A0A9D4RZX0_DREPO</name>
<dbReference type="Proteomes" id="UP000828390">
    <property type="component" value="Unassembled WGS sequence"/>
</dbReference>
<gene>
    <name evidence="2" type="ORF">DPMN_008673</name>
</gene>
<feature type="chain" id="PRO_5039205409" evidence="1">
    <location>
        <begin position="27"/>
        <end position="235"/>
    </location>
</feature>
<proteinExistence type="predicted"/>
<keyword evidence="1" id="KW-0732">Signal</keyword>
<keyword evidence="3" id="KW-1185">Reference proteome</keyword>
<feature type="signal peptide" evidence="1">
    <location>
        <begin position="1"/>
        <end position="26"/>
    </location>
</feature>
<reference evidence="2" key="1">
    <citation type="journal article" date="2019" name="bioRxiv">
        <title>The Genome of the Zebra Mussel, Dreissena polymorpha: A Resource for Invasive Species Research.</title>
        <authorList>
            <person name="McCartney M.A."/>
            <person name="Auch B."/>
            <person name="Kono T."/>
            <person name="Mallez S."/>
            <person name="Zhang Y."/>
            <person name="Obille A."/>
            <person name="Becker A."/>
            <person name="Abrahante J.E."/>
            <person name="Garbe J."/>
            <person name="Badalamenti J.P."/>
            <person name="Herman A."/>
            <person name="Mangelson H."/>
            <person name="Liachko I."/>
            <person name="Sullivan S."/>
            <person name="Sone E.D."/>
            <person name="Koren S."/>
            <person name="Silverstein K.A.T."/>
            <person name="Beckman K.B."/>
            <person name="Gohl D.M."/>
        </authorList>
    </citation>
    <scope>NUCLEOTIDE SEQUENCE</scope>
    <source>
        <strain evidence="2">Duluth1</strain>
        <tissue evidence="2">Whole animal</tissue>
    </source>
</reference>
<accession>A0A9D4RZX0</accession>
<protein>
    <submittedName>
        <fullName evidence="2">Uncharacterized protein</fullName>
    </submittedName>
</protein>
<sequence>MTSRTFKHALICLTIVLNSLVPGLRAQPVVAPVTSYPVENSVIVPVASYPMQNSYYAPVSKGYNSGQVAPGIGYQGSVHAQYWMNGYQPQGIVGGAYPQSGGYYTQYPQQQYNAQPYNQAYGQAYSPSGQAYYGQATSYPSYPSFDAGYWTGHYDPQPQYYGSSPQYYGAQGYGVPVYPAQGGYYPAYPSHHGGYYSQQPGLYPGYKKPLTQSKLAKTLLGAAVAGVVAGAVVRG</sequence>
<evidence type="ECO:0000313" key="2">
    <source>
        <dbReference type="EMBL" id="KAH3884687.1"/>
    </source>
</evidence>
<dbReference type="EMBL" id="JAIWYP010000001">
    <property type="protein sequence ID" value="KAH3884687.1"/>
    <property type="molecule type" value="Genomic_DNA"/>
</dbReference>
<evidence type="ECO:0000313" key="3">
    <source>
        <dbReference type="Proteomes" id="UP000828390"/>
    </source>
</evidence>
<evidence type="ECO:0000256" key="1">
    <source>
        <dbReference type="SAM" id="SignalP"/>
    </source>
</evidence>
<comment type="caution">
    <text evidence="2">The sequence shown here is derived from an EMBL/GenBank/DDBJ whole genome shotgun (WGS) entry which is preliminary data.</text>
</comment>
<reference evidence="2" key="2">
    <citation type="submission" date="2020-11" db="EMBL/GenBank/DDBJ databases">
        <authorList>
            <person name="McCartney M.A."/>
            <person name="Auch B."/>
            <person name="Kono T."/>
            <person name="Mallez S."/>
            <person name="Becker A."/>
            <person name="Gohl D.M."/>
            <person name="Silverstein K.A.T."/>
            <person name="Koren S."/>
            <person name="Bechman K.B."/>
            <person name="Herman A."/>
            <person name="Abrahante J.E."/>
            <person name="Garbe J."/>
        </authorList>
    </citation>
    <scope>NUCLEOTIDE SEQUENCE</scope>
    <source>
        <strain evidence="2">Duluth1</strain>
        <tissue evidence="2">Whole animal</tissue>
    </source>
</reference>
<organism evidence="2 3">
    <name type="scientific">Dreissena polymorpha</name>
    <name type="common">Zebra mussel</name>
    <name type="synonym">Mytilus polymorpha</name>
    <dbReference type="NCBI Taxonomy" id="45954"/>
    <lineage>
        <taxon>Eukaryota</taxon>
        <taxon>Metazoa</taxon>
        <taxon>Spiralia</taxon>
        <taxon>Lophotrochozoa</taxon>
        <taxon>Mollusca</taxon>
        <taxon>Bivalvia</taxon>
        <taxon>Autobranchia</taxon>
        <taxon>Heteroconchia</taxon>
        <taxon>Euheterodonta</taxon>
        <taxon>Imparidentia</taxon>
        <taxon>Neoheterodontei</taxon>
        <taxon>Myida</taxon>
        <taxon>Dreissenoidea</taxon>
        <taxon>Dreissenidae</taxon>
        <taxon>Dreissena</taxon>
    </lineage>
</organism>
<dbReference type="AlphaFoldDB" id="A0A9D4RZX0"/>